<protein>
    <submittedName>
        <fullName evidence="2">Uncharacterized protein</fullName>
    </submittedName>
</protein>
<gene>
    <name evidence="2" type="ORF">Q2T77_33650</name>
</gene>
<keyword evidence="1" id="KW-0472">Membrane</keyword>
<reference evidence="2" key="1">
    <citation type="submission" date="2023-06" db="EMBL/GenBank/DDBJ databases">
        <authorList>
            <person name="Jiang Y."/>
            <person name="Liu Q."/>
        </authorList>
    </citation>
    <scope>NUCLEOTIDE SEQUENCE</scope>
    <source>
        <strain evidence="2">CGMCC 1.12090</strain>
    </source>
</reference>
<keyword evidence="3" id="KW-1185">Reference proteome</keyword>
<name>A0ABT8SE95_9BURK</name>
<evidence type="ECO:0000313" key="3">
    <source>
        <dbReference type="Proteomes" id="UP001169027"/>
    </source>
</evidence>
<evidence type="ECO:0000256" key="1">
    <source>
        <dbReference type="SAM" id="Phobius"/>
    </source>
</evidence>
<dbReference type="Proteomes" id="UP001169027">
    <property type="component" value="Unassembled WGS sequence"/>
</dbReference>
<sequence length="167" mass="18469">MAAYEDSKSCVGDRIWHVSKKEKPSGVWAVLPARVFSLGLIPGLAFLLLVSSLVSTALAAFDGWFGRLLPGWEVLMQGLNILISFSILMLMFAMNFQTDVFLSHHKCLSRLMLLGETGSVCRKMRLPRNTSWLPARGRRPWAVFAAIGNTAADALRTLADIEQECPC</sequence>
<keyword evidence="1" id="KW-1133">Transmembrane helix</keyword>
<keyword evidence="1" id="KW-0812">Transmembrane</keyword>
<feature type="transmembrane region" description="Helical" evidence="1">
    <location>
        <begin position="35"/>
        <end position="61"/>
    </location>
</feature>
<organism evidence="2 3">
    <name type="scientific">Variovorax ginsengisoli</name>
    <dbReference type="NCBI Taxonomy" id="363844"/>
    <lineage>
        <taxon>Bacteria</taxon>
        <taxon>Pseudomonadati</taxon>
        <taxon>Pseudomonadota</taxon>
        <taxon>Betaproteobacteria</taxon>
        <taxon>Burkholderiales</taxon>
        <taxon>Comamonadaceae</taxon>
        <taxon>Variovorax</taxon>
    </lineage>
</organism>
<accession>A0ABT8SE95</accession>
<proteinExistence type="predicted"/>
<feature type="transmembrane region" description="Helical" evidence="1">
    <location>
        <begin position="81"/>
        <end position="102"/>
    </location>
</feature>
<dbReference type="RefSeq" id="WP_301815526.1">
    <property type="nucleotide sequence ID" value="NZ_JAUJZH010000037.1"/>
</dbReference>
<dbReference type="EMBL" id="JAUKVY010000037">
    <property type="protein sequence ID" value="MDO1537224.1"/>
    <property type="molecule type" value="Genomic_DNA"/>
</dbReference>
<comment type="caution">
    <text evidence="2">The sequence shown here is derived from an EMBL/GenBank/DDBJ whole genome shotgun (WGS) entry which is preliminary data.</text>
</comment>
<evidence type="ECO:0000313" key="2">
    <source>
        <dbReference type="EMBL" id="MDO1537224.1"/>
    </source>
</evidence>